<proteinExistence type="predicted"/>
<gene>
    <name evidence="2" type="ORF">Fmac_023473</name>
</gene>
<accession>A0ABD1LLL9</accession>
<comment type="caution">
    <text evidence="2">The sequence shown here is derived from an EMBL/GenBank/DDBJ whole genome shotgun (WGS) entry which is preliminary data.</text>
</comment>
<name>A0ABD1LLL9_9FABA</name>
<keyword evidence="1" id="KW-0732">Signal</keyword>
<feature type="signal peptide" evidence="1">
    <location>
        <begin position="1"/>
        <end position="20"/>
    </location>
</feature>
<evidence type="ECO:0000313" key="2">
    <source>
        <dbReference type="EMBL" id="KAL2324415.1"/>
    </source>
</evidence>
<dbReference type="Proteomes" id="UP001603857">
    <property type="component" value="Unassembled WGS sequence"/>
</dbReference>
<evidence type="ECO:0000313" key="3">
    <source>
        <dbReference type="Proteomes" id="UP001603857"/>
    </source>
</evidence>
<dbReference type="EMBL" id="JBGMDY010000008">
    <property type="protein sequence ID" value="KAL2324415.1"/>
    <property type="molecule type" value="Genomic_DNA"/>
</dbReference>
<organism evidence="2 3">
    <name type="scientific">Flemingia macrophylla</name>
    <dbReference type="NCBI Taxonomy" id="520843"/>
    <lineage>
        <taxon>Eukaryota</taxon>
        <taxon>Viridiplantae</taxon>
        <taxon>Streptophyta</taxon>
        <taxon>Embryophyta</taxon>
        <taxon>Tracheophyta</taxon>
        <taxon>Spermatophyta</taxon>
        <taxon>Magnoliopsida</taxon>
        <taxon>eudicotyledons</taxon>
        <taxon>Gunneridae</taxon>
        <taxon>Pentapetalae</taxon>
        <taxon>rosids</taxon>
        <taxon>fabids</taxon>
        <taxon>Fabales</taxon>
        <taxon>Fabaceae</taxon>
        <taxon>Papilionoideae</taxon>
        <taxon>50 kb inversion clade</taxon>
        <taxon>NPAAA clade</taxon>
        <taxon>indigoferoid/millettioid clade</taxon>
        <taxon>Phaseoleae</taxon>
        <taxon>Flemingia</taxon>
    </lineage>
</organism>
<protein>
    <submittedName>
        <fullName evidence="2">Uncharacterized protein</fullName>
    </submittedName>
</protein>
<sequence>MANKMVALLLLVCLVVAVAAVDGADDDGFQSSAECYDYCYGNCPYPAVFCKWWCKVACEHPIDSMAVSRPGAAIGRKYPVPTEQDYLHRASGL</sequence>
<evidence type="ECO:0000256" key="1">
    <source>
        <dbReference type="SAM" id="SignalP"/>
    </source>
</evidence>
<feature type="chain" id="PRO_5044742234" evidence="1">
    <location>
        <begin position="21"/>
        <end position="93"/>
    </location>
</feature>
<reference evidence="2 3" key="1">
    <citation type="submission" date="2024-08" db="EMBL/GenBank/DDBJ databases">
        <title>Insights into the chromosomal genome structure of Flemingia macrophylla.</title>
        <authorList>
            <person name="Ding Y."/>
            <person name="Zhao Y."/>
            <person name="Bi W."/>
            <person name="Wu M."/>
            <person name="Zhao G."/>
            <person name="Gong Y."/>
            <person name="Li W."/>
            <person name="Zhang P."/>
        </authorList>
    </citation>
    <scope>NUCLEOTIDE SEQUENCE [LARGE SCALE GENOMIC DNA]</scope>
    <source>
        <strain evidence="2">DYQJB</strain>
        <tissue evidence="2">Leaf</tissue>
    </source>
</reference>
<keyword evidence="3" id="KW-1185">Reference proteome</keyword>
<dbReference type="AlphaFoldDB" id="A0ABD1LLL9"/>